<dbReference type="Gene3D" id="1.20.1640.10">
    <property type="entry name" value="Multidrug efflux transporter AcrB transmembrane domain"/>
    <property type="match status" value="2"/>
</dbReference>
<name>A0A0D8BFD7_9ACTN</name>
<evidence type="ECO:0000256" key="4">
    <source>
        <dbReference type="ARBA" id="ARBA00022692"/>
    </source>
</evidence>
<keyword evidence="3" id="KW-1003">Cell membrane</keyword>
<comment type="subcellular location">
    <subcellularLocation>
        <location evidence="1">Cell membrane</location>
        <topology evidence="1">Multi-pass membrane protein</topology>
    </subcellularLocation>
</comment>
<feature type="domain" description="Membrane transport protein MMPL" evidence="9">
    <location>
        <begin position="462"/>
        <end position="698"/>
    </location>
</feature>
<dbReference type="Proteomes" id="UP000032545">
    <property type="component" value="Unassembled WGS sequence"/>
</dbReference>
<dbReference type="InterPro" id="IPR004869">
    <property type="entry name" value="MMPL_dom"/>
</dbReference>
<evidence type="ECO:0000256" key="2">
    <source>
        <dbReference type="ARBA" id="ARBA00010157"/>
    </source>
</evidence>
<dbReference type="RefSeq" id="WP_044885535.1">
    <property type="nucleotide sequence ID" value="NZ_JYFN01000020.1"/>
</dbReference>
<protein>
    <submittedName>
        <fullName evidence="10">Putative RND superfamily drug exporter</fullName>
    </submittedName>
</protein>
<evidence type="ECO:0000313" key="11">
    <source>
        <dbReference type="Proteomes" id="UP000032545"/>
    </source>
</evidence>
<dbReference type="PATRIC" id="fig|1502723.3.peg.2069"/>
<feature type="transmembrane region" description="Helical" evidence="8">
    <location>
        <begin position="555"/>
        <end position="583"/>
    </location>
</feature>
<feature type="transmembrane region" description="Helical" evidence="8">
    <location>
        <begin position="204"/>
        <end position="225"/>
    </location>
</feature>
<feature type="compositionally biased region" description="Gly residues" evidence="7">
    <location>
        <begin position="752"/>
        <end position="762"/>
    </location>
</feature>
<keyword evidence="6 8" id="KW-0472">Membrane</keyword>
<evidence type="ECO:0000256" key="1">
    <source>
        <dbReference type="ARBA" id="ARBA00004651"/>
    </source>
</evidence>
<feature type="transmembrane region" description="Helical" evidence="8">
    <location>
        <begin position="637"/>
        <end position="657"/>
    </location>
</feature>
<feature type="transmembrane region" description="Helical" evidence="8">
    <location>
        <begin position="308"/>
        <end position="331"/>
    </location>
</feature>
<evidence type="ECO:0000259" key="9">
    <source>
        <dbReference type="Pfam" id="PF03176"/>
    </source>
</evidence>
<feature type="transmembrane region" description="Helical" evidence="8">
    <location>
        <begin position="178"/>
        <end position="197"/>
    </location>
</feature>
<keyword evidence="5 8" id="KW-1133">Transmembrane helix</keyword>
<keyword evidence="11" id="KW-1185">Reference proteome</keyword>
<keyword evidence="4 8" id="KW-0812">Transmembrane</keyword>
<dbReference type="SUPFAM" id="SSF82866">
    <property type="entry name" value="Multidrug efflux transporter AcrB transmembrane domain"/>
    <property type="match status" value="2"/>
</dbReference>
<reference evidence="10 11" key="2">
    <citation type="journal article" date="2016" name="Genome Announc.">
        <title>Permanent Draft Genome Sequences for Two Variants of Frankia sp. Strain CpI1, the First Frankia Strain Isolated from Root Nodules of Comptonia peregrina.</title>
        <authorList>
            <person name="Oshone R."/>
            <person name="Hurst S.G.IV."/>
            <person name="Abebe-Akele F."/>
            <person name="Simpson S."/>
            <person name="Morris K."/>
            <person name="Thomas W.K."/>
            <person name="Tisa L.S."/>
        </authorList>
    </citation>
    <scope>NUCLEOTIDE SEQUENCE [LARGE SCALE GENOMIC DNA]</scope>
    <source>
        <strain evidence="11">CpI1-S</strain>
    </source>
</reference>
<organism evidence="10 11">
    <name type="scientific">Frankia torreyi</name>
    <dbReference type="NCBI Taxonomy" id="1856"/>
    <lineage>
        <taxon>Bacteria</taxon>
        <taxon>Bacillati</taxon>
        <taxon>Actinomycetota</taxon>
        <taxon>Actinomycetes</taxon>
        <taxon>Frankiales</taxon>
        <taxon>Frankiaceae</taxon>
        <taxon>Frankia</taxon>
    </lineage>
</organism>
<dbReference type="PANTHER" id="PTHR33406:SF11">
    <property type="entry name" value="MEMBRANE PROTEIN SCO6666-RELATED"/>
    <property type="match status" value="1"/>
</dbReference>
<feature type="transmembrane region" description="Helical" evidence="8">
    <location>
        <begin position="595"/>
        <end position="616"/>
    </location>
</feature>
<feature type="transmembrane region" description="Helical" evidence="8">
    <location>
        <begin position="374"/>
        <end position="395"/>
    </location>
</feature>
<dbReference type="PANTHER" id="PTHR33406">
    <property type="entry name" value="MEMBRANE PROTEIN MJ1562-RELATED"/>
    <property type="match status" value="1"/>
</dbReference>
<evidence type="ECO:0000256" key="8">
    <source>
        <dbReference type="SAM" id="Phobius"/>
    </source>
</evidence>
<feature type="region of interest" description="Disordered" evidence="7">
    <location>
        <begin position="699"/>
        <end position="726"/>
    </location>
</feature>
<sequence length="807" mass="83677">MTLLVRWCQRYRWLVVAVWLTALIAATNVAQEKGARFSQDLGVTGAESQQAMDLVADIMPDRKLPDLEMIVVRARAGDVQAPEVRARVATMIAQLGKLPGVTGVFDPYSPLGAVPLGGSPLSADGHTAIVSVLMKDAPTTPDLPVMRRLIATARDYDGPDLQVEVTGPATTVVVQGTISPWPIALGIGVALLILCLAVRSPAAVAVCAVTAGAATAAALDGVTLLSRRANVMQLAPLLALVLGFGLSLGSALVVVHRCQTDLRRGRGPDDAVRAAMRHSGRATLAGSLGLAVVMLGTSALRLSVFDGLALAGFTAAAVSILVVATLLPAMLSISGRGLLVWAERTHLSVTGTGLPVRPGLRSWWARTVGRHPQVLAGAAVVLLTILALPVVGLRLGGTDNGVDPTSTTSRRAYDLVSDEYFPGLNGQLIVMATGVSADQPTAVPHLLTALEGTRGVKRAFVVLQNAQAASALIQVFPNDPPRSAAASDLVHRLRDSTVPAAIAGTSLEVYIGGQTAIFEDMSDRFARVLPAFLILELGVLGVAVLLGLRSVRHSLAITAASMLALAATLGVITSVFCNGWLASGLGVRTGPIEPFILGLILIIVFGLSIGMHLTLLSRLRGSADAPDPQAAISSRHADVGGVVITISMIMVAVFVALTTQQVRMMKLLGIGLSVGVILDALVLRLVLLPALIHLVGLDHRRGDPPRPAPPAAPRRGSRRRLLPLGAPMSTKRTGLVRLYIAAGAGHPDRGTAAGGGSTAPGGGLPPFPRPRTPVRGVRGAHRPAHPPAATQASRSTGVGEPSRKPCP</sequence>
<accession>A0A0D8BFD7</accession>
<comment type="caution">
    <text evidence="10">The sequence shown here is derived from an EMBL/GenBank/DDBJ whole genome shotgun (WGS) entry which is preliminary data.</text>
</comment>
<reference evidence="11" key="1">
    <citation type="submission" date="2015-02" db="EMBL/GenBank/DDBJ databases">
        <title>Draft Genome of Frankia sp. CpI1-S.</title>
        <authorList>
            <person name="Oshone R.T."/>
            <person name="Ngom M."/>
            <person name="Ghodhbane-Gtari F."/>
            <person name="Gtari M."/>
            <person name="Morris K."/>
            <person name="Thomas K."/>
            <person name="Sen A."/>
            <person name="Tisa L.S."/>
        </authorList>
    </citation>
    <scope>NUCLEOTIDE SEQUENCE [LARGE SCALE GENOMIC DNA]</scope>
    <source>
        <strain evidence="11">CpI1-S</strain>
    </source>
</reference>
<feature type="domain" description="Membrane transport protein MMPL" evidence="9">
    <location>
        <begin position="44"/>
        <end position="373"/>
    </location>
</feature>
<comment type="similarity">
    <text evidence="2">Belongs to the resistance-nodulation-cell division (RND) (TC 2.A.6) family. MmpL subfamily.</text>
</comment>
<feature type="region of interest" description="Disordered" evidence="7">
    <location>
        <begin position="749"/>
        <end position="807"/>
    </location>
</feature>
<dbReference type="GO" id="GO:0005886">
    <property type="term" value="C:plasma membrane"/>
    <property type="evidence" value="ECO:0007669"/>
    <property type="project" value="UniProtKB-SubCell"/>
</dbReference>
<feature type="transmembrane region" description="Helical" evidence="8">
    <location>
        <begin position="282"/>
        <end position="302"/>
    </location>
</feature>
<feature type="transmembrane region" description="Helical" evidence="8">
    <location>
        <begin position="528"/>
        <end position="548"/>
    </location>
</feature>
<evidence type="ECO:0000313" key="10">
    <source>
        <dbReference type="EMBL" id="KJE22750.1"/>
    </source>
</evidence>
<feature type="transmembrane region" description="Helical" evidence="8">
    <location>
        <begin position="669"/>
        <end position="692"/>
    </location>
</feature>
<dbReference type="Pfam" id="PF03176">
    <property type="entry name" value="MMPL"/>
    <property type="match status" value="2"/>
</dbReference>
<evidence type="ECO:0000256" key="5">
    <source>
        <dbReference type="ARBA" id="ARBA00022989"/>
    </source>
</evidence>
<dbReference type="EMBL" id="JYFN01000020">
    <property type="protein sequence ID" value="KJE22750.1"/>
    <property type="molecule type" value="Genomic_DNA"/>
</dbReference>
<feature type="transmembrane region" description="Helical" evidence="8">
    <location>
        <begin position="237"/>
        <end position="256"/>
    </location>
</feature>
<evidence type="ECO:0000256" key="6">
    <source>
        <dbReference type="ARBA" id="ARBA00023136"/>
    </source>
</evidence>
<dbReference type="AlphaFoldDB" id="A0A0D8BFD7"/>
<gene>
    <name evidence="10" type="ORF">FF36_02929</name>
</gene>
<proteinExistence type="inferred from homology"/>
<evidence type="ECO:0000256" key="3">
    <source>
        <dbReference type="ARBA" id="ARBA00022475"/>
    </source>
</evidence>
<dbReference type="InterPro" id="IPR050545">
    <property type="entry name" value="Mycobact_MmpL"/>
</dbReference>
<evidence type="ECO:0000256" key="7">
    <source>
        <dbReference type="SAM" id="MobiDB-lite"/>
    </source>
</evidence>